<organism evidence="1 2">
    <name type="scientific">Paenibacillus apii</name>
    <dbReference type="NCBI Taxonomy" id="1850370"/>
    <lineage>
        <taxon>Bacteria</taxon>
        <taxon>Bacillati</taxon>
        <taxon>Bacillota</taxon>
        <taxon>Bacilli</taxon>
        <taxon>Bacillales</taxon>
        <taxon>Paenibacillaceae</taxon>
        <taxon>Paenibacillus</taxon>
    </lineage>
</organism>
<reference evidence="1 2" key="1">
    <citation type="submission" date="2020-02" db="EMBL/GenBank/DDBJ databases">
        <authorList>
            <person name="Gao J."/>
            <person name="Sun J."/>
        </authorList>
    </citation>
    <scope>NUCLEOTIDE SEQUENCE [LARGE SCALE GENOMIC DNA]</scope>
    <source>
        <strain evidence="1 2">7124</strain>
    </source>
</reference>
<keyword evidence="2" id="KW-1185">Reference proteome</keyword>
<gene>
    <name evidence="1" type="ORF">G5B47_16340</name>
</gene>
<dbReference type="AlphaFoldDB" id="A0A6M1PND1"/>
<comment type="caution">
    <text evidence="1">The sequence shown here is derived from an EMBL/GenBank/DDBJ whole genome shotgun (WGS) entry which is preliminary data.</text>
</comment>
<protein>
    <submittedName>
        <fullName evidence="1">Uncharacterized protein</fullName>
    </submittedName>
</protein>
<dbReference type="EMBL" id="JAAKGU010000007">
    <property type="protein sequence ID" value="NGM83988.1"/>
    <property type="molecule type" value="Genomic_DNA"/>
</dbReference>
<dbReference type="Proteomes" id="UP000480151">
    <property type="component" value="Unassembled WGS sequence"/>
</dbReference>
<dbReference type="RefSeq" id="WP_165100115.1">
    <property type="nucleotide sequence ID" value="NZ_JAAKGU010000007.1"/>
</dbReference>
<accession>A0A6M1PND1</accession>
<name>A0A6M1PND1_9BACL</name>
<sequence length="124" mass="14263">MSNEPDGSWLNEAITGKRHHLEEGIEKPAFMIELSDTLLINVHIAAKRLDILIKDREVFHYIGDLSFSGLDEEGKLLFHSLGINHVHFNNRNIRIDNPECKMSTIFVKLSLDKKRETEKKLQGL</sequence>
<proteinExistence type="predicted"/>
<evidence type="ECO:0000313" key="2">
    <source>
        <dbReference type="Proteomes" id="UP000480151"/>
    </source>
</evidence>
<evidence type="ECO:0000313" key="1">
    <source>
        <dbReference type="EMBL" id="NGM83988.1"/>
    </source>
</evidence>